<protein>
    <recommendedName>
        <fullName evidence="7">UDP-N-acetylmuramoyl-L-alanyl-D-glutamate--2,6-diaminopimelate ligase</fullName>
        <ecNumber evidence="7">6.3.2.13</ecNumber>
    </recommendedName>
    <alternativeName>
        <fullName evidence="7">Meso-A2pm-adding enzyme</fullName>
    </alternativeName>
    <alternativeName>
        <fullName evidence="7">Meso-diaminopimelate-adding enzyme</fullName>
    </alternativeName>
    <alternativeName>
        <fullName evidence="7">UDP-MurNAc-L-Ala-D-Glu:meso-diaminopimelate ligase</fullName>
    </alternativeName>
    <alternativeName>
        <fullName evidence="7">UDP-MurNAc-tripeptide synthetase</fullName>
    </alternativeName>
    <alternativeName>
        <fullName evidence="7">UDP-N-acetylmuramyl-tripeptide synthetase</fullName>
    </alternativeName>
</protein>
<dbReference type="eggNOG" id="COG0769">
    <property type="taxonomic scope" value="Bacteria"/>
</dbReference>
<dbReference type="AlphaFoldDB" id="F9D3R4"/>
<dbReference type="SUPFAM" id="SSF63418">
    <property type="entry name" value="MurE/MurF N-terminal domain"/>
    <property type="match status" value="1"/>
</dbReference>
<dbReference type="Pfam" id="PF02875">
    <property type="entry name" value="Mur_ligase_C"/>
    <property type="match status" value="1"/>
</dbReference>
<evidence type="ECO:0000256" key="7">
    <source>
        <dbReference type="HAMAP-Rule" id="MF_00208"/>
    </source>
</evidence>
<dbReference type="InterPro" id="IPR013221">
    <property type="entry name" value="Mur_ligase_cen"/>
</dbReference>
<dbReference type="GO" id="GO:0005524">
    <property type="term" value="F:ATP binding"/>
    <property type="evidence" value="ECO:0007669"/>
    <property type="project" value="UniProtKB-UniRule"/>
</dbReference>
<evidence type="ECO:0000256" key="8">
    <source>
        <dbReference type="RuleBase" id="RU004135"/>
    </source>
</evidence>
<keyword evidence="6 7" id="KW-0961">Cell wall biogenesis/degradation</keyword>
<evidence type="ECO:0000313" key="12">
    <source>
        <dbReference type="EMBL" id="EGQ14349.1"/>
    </source>
</evidence>
<reference evidence="12 13" key="1">
    <citation type="submission" date="2011-04" db="EMBL/GenBank/DDBJ databases">
        <authorList>
            <person name="Muzny D."/>
            <person name="Qin X."/>
            <person name="Deng J."/>
            <person name="Jiang H."/>
            <person name="Liu Y."/>
            <person name="Qu J."/>
            <person name="Song X.-Z."/>
            <person name="Zhang L."/>
            <person name="Thornton R."/>
            <person name="Coyle M."/>
            <person name="Francisco L."/>
            <person name="Jackson L."/>
            <person name="Javaid M."/>
            <person name="Korchina V."/>
            <person name="Kovar C."/>
            <person name="Mata R."/>
            <person name="Mathew T."/>
            <person name="Ngo R."/>
            <person name="Nguyen L."/>
            <person name="Nguyen N."/>
            <person name="Okwuonu G."/>
            <person name="Ongeri F."/>
            <person name="Pham C."/>
            <person name="Simmons D."/>
            <person name="Wilczek-Boney K."/>
            <person name="Hale W."/>
            <person name="Jakkamsetti A."/>
            <person name="Pham P."/>
            <person name="Ruth R."/>
            <person name="San Lucas F."/>
            <person name="Warren J."/>
            <person name="Zhang J."/>
            <person name="Zhao Z."/>
            <person name="Zhou C."/>
            <person name="Zhu D."/>
            <person name="Lee S."/>
            <person name="Bess C."/>
            <person name="Blankenburg K."/>
            <person name="Forbes L."/>
            <person name="Fu Q."/>
            <person name="Gubbala S."/>
            <person name="Hirani K."/>
            <person name="Jayaseelan J.C."/>
            <person name="Lara F."/>
            <person name="Munidasa M."/>
            <person name="Palculict T."/>
            <person name="Patil S."/>
            <person name="Pu L.-L."/>
            <person name="Saada N."/>
            <person name="Tang L."/>
            <person name="Weissenberger G."/>
            <person name="Zhu Y."/>
            <person name="Hemphill L."/>
            <person name="Shang Y."/>
            <person name="Youmans B."/>
            <person name="Ayvaz T."/>
            <person name="Ross M."/>
            <person name="Santibanez J."/>
            <person name="Aqrawi P."/>
            <person name="Gross S."/>
            <person name="Joshi V."/>
            <person name="Fowler G."/>
            <person name="Nazareth L."/>
            <person name="Reid J."/>
            <person name="Worley K."/>
            <person name="Petrosino J."/>
            <person name="Highlander S."/>
            <person name="Gibbs R."/>
        </authorList>
    </citation>
    <scope>NUCLEOTIDE SEQUENCE [LARGE SCALE GENOMIC DNA]</scope>
    <source>
        <strain evidence="12 13">DSM 3688</strain>
    </source>
</reference>
<comment type="caution">
    <text evidence="7">Lacks conserved residue(s) required for the propagation of feature annotation.</text>
</comment>
<dbReference type="PANTHER" id="PTHR23135:SF4">
    <property type="entry name" value="UDP-N-ACETYLMURAMOYL-L-ALANYL-D-GLUTAMATE--2,6-DIAMINOPIMELATE LIGASE MURE HOMOLOG, CHLOROPLASTIC"/>
    <property type="match status" value="1"/>
</dbReference>
<dbReference type="InterPro" id="IPR004101">
    <property type="entry name" value="Mur_ligase_C"/>
</dbReference>
<evidence type="ECO:0000256" key="3">
    <source>
        <dbReference type="ARBA" id="ARBA00022960"/>
    </source>
</evidence>
<sequence length="501" mass="55260">MTAPRLHVKNYKPSKNMKIQELLKNIRPLAMAGETDVEITGVDIDSRQVKDGHLFVAMKGTQVDGHLFIPKAIELGAKAVLCEDMPTEKALGVTYVQVESTEDAAGKVATLFYGDPSRKLKLVGVTGTNGKTTIATLLYNMFRKMGHKCGLLSTVCNYIEDEAIPADHTTPDPIELNMLLARMVEAGCEYAFMECSSHAIAQKRIAGLKFTGGIFTNLTRDHLDYHKTFENYRNAKKAFFDGLPKTAFAITNADDKNGMVMVQNTKAVVKTYSMRQMADFRARIIEMHFAGMYLDVDGHEVGVQFIGKFNVSNLLAVYGAARMLGKQPEEILVVLSTLHSVSGRLEPITSPEGYTGIVDYAHTPDALANVLNAIHEVLNGKGHVITVCGAGGNRDKGKRPLMAQEAVRQSDRVIITSDNPRFENPQDIINDMMAGLNADQQKKVISMADRREAIRTACMMARKGDVILVAGKGHENYQEIQGVKHHFDDREVLRDIFGIGK</sequence>
<keyword evidence="7" id="KW-0963">Cytoplasm</keyword>
<dbReference type="InterPro" id="IPR036615">
    <property type="entry name" value="Mur_ligase_C_dom_sf"/>
</dbReference>
<dbReference type="Pfam" id="PF01225">
    <property type="entry name" value="Mur_ligase"/>
    <property type="match status" value="1"/>
</dbReference>
<dbReference type="Gene3D" id="3.40.1390.10">
    <property type="entry name" value="MurE/MurF, N-terminal domain"/>
    <property type="match status" value="1"/>
</dbReference>
<comment type="cofactor">
    <cofactor evidence="7">
        <name>Mg(2+)</name>
        <dbReference type="ChEBI" id="CHEBI:18420"/>
    </cofactor>
</comment>
<keyword evidence="2 7" id="KW-0132">Cell division</keyword>
<dbReference type="UniPathway" id="UPA00219"/>
<feature type="binding site" evidence="7">
    <location>
        <position position="202"/>
    </location>
    <ligand>
        <name>UDP-N-acetyl-alpha-D-muramoyl-L-alanyl-D-glutamate</name>
        <dbReference type="ChEBI" id="CHEBI:83900"/>
    </ligand>
</feature>
<dbReference type="NCBIfam" id="TIGR01085">
    <property type="entry name" value="murE"/>
    <property type="match status" value="1"/>
</dbReference>
<dbReference type="Gene3D" id="3.40.1190.10">
    <property type="entry name" value="Mur-like, catalytic domain"/>
    <property type="match status" value="1"/>
</dbReference>
<evidence type="ECO:0000259" key="9">
    <source>
        <dbReference type="Pfam" id="PF01225"/>
    </source>
</evidence>
<dbReference type="EMBL" id="AFPW01000022">
    <property type="protein sequence ID" value="EGQ14349.1"/>
    <property type="molecule type" value="Genomic_DNA"/>
</dbReference>
<dbReference type="SUPFAM" id="SSF53244">
    <property type="entry name" value="MurD-like peptide ligases, peptide-binding domain"/>
    <property type="match status" value="1"/>
</dbReference>
<dbReference type="Gene3D" id="3.90.190.20">
    <property type="entry name" value="Mur ligase, C-terminal domain"/>
    <property type="match status" value="1"/>
</dbReference>
<keyword evidence="4 7" id="KW-0573">Peptidoglycan synthesis</keyword>
<keyword evidence="7" id="KW-0547">Nucleotide-binding</keyword>
<dbReference type="PANTHER" id="PTHR23135">
    <property type="entry name" value="MUR LIGASE FAMILY MEMBER"/>
    <property type="match status" value="1"/>
</dbReference>
<dbReference type="STRING" id="908937.Prede_0103"/>
<feature type="binding site" evidence="7">
    <location>
        <position position="196"/>
    </location>
    <ligand>
        <name>UDP-N-acetyl-alpha-D-muramoyl-L-alanyl-D-glutamate</name>
        <dbReference type="ChEBI" id="CHEBI:83900"/>
    </ligand>
</feature>
<evidence type="ECO:0000313" key="13">
    <source>
        <dbReference type="Proteomes" id="UP000007820"/>
    </source>
</evidence>
<dbReference type="SUPFAM" id="SSF53623">
    <property type="entry name" value="MurD-like peptide ligases, catalytic domain"/>
    <property type="match status" value="1"/>
</dbReference>
<feature type="binding site" evidence="7">
    <location>
        <position position="46"/>
    </location>
    <ligand>
        <name>UDP-N-acetyl-alpha-D-muramoyl-L-alanyl-D-glutamate</name>
        <dbReference type="ChEBI" id="CHEBI:83900"/>
    </ligand>
</feature>
<keyword evidence="7" id="KW-0067">ATP-binding</keyword>
<evidence type="ECO:0000256" key="6">
    <source>
        <dbReference type="ARBA" id="ARBA00023316"/>
    </source>
</evidence>
<dbReference type="InterPro" id="IPR035911">
    <property type="entry name" value="MurE/MurF_N"/>
</dbReference>
<feature type="binding site" evidence="7">
    <location>
        <position position="394"/>
    </location>
    <ligand>
        <name>meso-2,6-diaminopimelate</name>
        <dbReference type="ChEBI" id="CHEBI:57791"/>
    </ligand>
</feature>
<dbReference type="GO" id="GO:0051301">
    <property type="term" value="P:cell division"/>
    <property type="evidence" value="ECO:0007669"/>
    <property type="project" value="UniProtKB-KW"/>
</dbReference>
<feature type="domain" description="Mur ligase C-terminal" evidence="10">
    <location>
        <begin position="343"/>
        <end position="473"/>
    </location>
</feature>
<gene>
    <name evidence="7 12" type="primary">murE</name>
    <name evidence="12" type="ORF">HMPREF9136_1492</name>
</gene>
<comment type="caution">
    <text evidence="12">The sequence shown here is derived from an EMBL/GenBank/DDBJ whole genome shotgun (WGS) entry which is preliminary data.</text>
</comment>
<evidence type="ECO:0000259" key="10">
    <source>
        <dbReference type="Pfam" id="PF02875"/>
    </source>
</evidence>
<dbReference type="Proteomes" id="UP000007820">
    <property type="component" value="Unassembled WGS sequence"/>
</dbReference>
<keyword evidence="7" id="KW-0460">Magnesium</keyword>
<dbReference type="NCBIfam" id="NF001126">
    <property type="entry name" value="PRK00139.1-4"/>
    <property type="match status" value="1"/>
</dbReference>
<dbReference type="InterPro" id="IPR036565">
    <property type="entry name" value="Mur-like_cat_sf"/>
</dbReference>
<keyword evidence="7 12" id="KW-0436">Ligase</keyword>
<feature type="binding site" evidence="7">
    <location>
        <begin position="127"/>
        <end position="133"/>
    </location>
    <ligand>
        <name>ATP</name>
        <dbReference type="ChEBI" id="CHEBI:30616"/>
    </ligand>
</feature>
<comment type="subcellular location">
    <subcellularLocation>
        <location evidence="7 8">Cytoplasm</location>
    </subcellularLocation>
</comment>
<comment type="similarity">
    <text evidence="1 7">Belongs to the MurCDEF family. MurE subfamily.</text>
</comment>
<evidence type="ECO:0000256" key="1">
    <source>
        <dbReference type="ARBA" id="ARBA00005898"/>
    </source>
</evidence>
<comment type="pathway">
    <text evidence="7 8">Cell wall biogenesis; peptidoglycan biosynthesis.</text>
</comment>
<feature type="binding site" evidence="7">
    <location>
        <position position="204"/>
    </location>
    <ligand>
        <name>UDP-N-acetyl-alpha-D-muramoyl-L-alanyl-D-glutamate</name>
        <dbReference type="ChEBI" id="CHEBI:83900"/>
    </ligand>
</feature>
<evidence type="ECO:0000256" key="4">
    <source>
        <dbReference type="ARBA" id="ARBA00022984"/>
    </source>
</evidence>
<dbReference type="NCBIfam" id="NF001124">
    <property type="entry name" value="PRK00139.1-2"/>
    <property type="match status" value="1"/>
</dbReference>
<feature type="domain" description="Mur ligase central" evidence="11">
    <location>
        <begin position="125"/>
        <end position="321"/>
    </location>
</feature>
<name>F9D3R4_PREDD</name>
<dbReference type="GO" id="GO:0008360">
    <property type="term" value="P:regulation of cell shape"/>
    <property type="evidence" value="ECO:0007669"/>
    <property type="project" value="UniProtKB-KW"/>
</dbReference>
<feature type="binding site" evidence="7">
    <location>
        <begin position="418"/>
        <end position="421"/>
    </location>
    <ligand>
        <name>meso-2,6-diaminopimelate</name>
        <dbReference type="ChEBI" id="CHEBI:57791"/>
    </ligand>
</feature>
<dbReference type="GO" id="GO:0008765">
    <property type="term" value="F:UDP-N-acetylmuramoylalanyl-D-glutamate-2,6-diaminopimelate ligase activity"/>
    <property type="evidence" value="ECO:0007669"/>
    <property type="project" value="UniProtKB-UniRule"/>
</dbReference>
<comment type="function">
    <text evidence="7">Catalyzes the addition of meso-diaminopimelic acid to the nucleotide precursor UDP-N-acetylmuramoyl-L-alanyl-D-glutamate (UMAG) in the biosynthesis of bacterial cell-wall peptidoglycan.</text>
</comment>
<keyword evidence="3 7" id="KW-0133">Cell shape</keyword>
<feature type="short sequence motif" description="Meso-diaminopimelate recognition motif" evidence="7">
    <location>
        <begin position="418"/>
        <end position="421"/>
    </location>
</feature>
<feature type="domain" description="Mur ligase N-terminal catalytic" evidence="9">
    <location>
        <begin position="38"/>
        <end position="113"/>
    </location>
</feature>
<feature type="binding site" evidence="7">
    <location>
        <begin position="169"/>
        <end position="170"/>
    </location>
    <ligand>
        <name>UDP-N-acetyl-alpha-D-muramoyl-L-alanyl-D-glutamate</name>
        <dbReference type="ChEBI" id="CHEBI:83900"/>
    </ligand>
</feature>
<dbReference type="GO" id="GO:0000287">
    <property type="term" value="F:magnesium ion binding"/>
    <property type="evidence" value="ECO:0007669"/>
    <property type="project" value="UniProtKB-UniRule"/>
</dbReference>
<dbReference type="HAMAP" id="MF_00208">
    <property type="entry name" value="MurE"/>
    <property type="match status" value="1"/>
</dbReference>
<comment type="PTM">
    <text evidence="7">Carboxylation is probably crucial for Mg(2+) binding and, consequently, for the gamma-phosphate positioning of ATP.</text>
</comment>
<evidence type="ECO:0000259" key="11">
    <source>
        <dbReference type="Pfam" id="PF08245"/>
    </source>
</evidence>
<dbReference type="InterPro" id="IPR005761">
    <property type="entry name" value="UDP-N-AcMur-Glu-dNH2Pim_ligase"/>
</dbReference>
<dbReference type="InterPro" id="IPR000713">
    <property type="entry name" value="Mur_ligase_N"/>
</dbReference>
<dbReference type="GO" id="GO:0009252">
    <property type="term" value="P:peptidoglycan biosynthetic process"/>
    <property type="evidence" value="ECO:0007669"/>
    <property type="project" value="UniProtKB-UniRule"/>
</dbReference>
<dbReference type="GO" id="GO:0071555">
    <property type="term" value="P:cell wall organization"/>
    <property type="evidence" value="ECO:0007669"/>
    <property type="project" value="UniProtKB-KW"/>
</dbReference>
<organism evidence="12 13">
    <name type="scientific">Prevotella dentalis (strain ATCC 49559 / DSM 3688 / JCM 13448 / NCTC 12043 / ES 2772)</name>
    <name type="common">Mitsuokella dentalis</name>
    <dbReference type="NCBI Taxonomy" id="908937"/>
    <lineage>
        <taxon>Bacteria</taxon>
        <taxon>Pseudomonadati</taxon>
        <taxon>Bacteroidota</taxon>
        <taxon>Bacteroidia</taxon>
        <taxon>Bacteroidales</taxon>
        <taxon>Prevotellaceae</taxon>
        <taxon>Prevotella</taxon>
    </lineage>
</organism>
<feature type="binding site" evidence="7">
    <location>
        <position position="471"/>
    </location>
    <ligand>
        <name>meso-2,6-diaminopimelate</name>
        <dbReference type="ChEBI" id="CHEBI:57791"/>
    </ligand>
</feature>
<comment type="catalytic activity">
    <reaction evidence="7">
        <text>UDP-N-acetyl-alpha-D-muramoyl-L-alanyl-D-glutamate + meso-2,6-diaminopimelate + ATP = UDP-N-acetyl-alpha-D-muramoyl-L-alanyl-gamma-D-glutamyl-meso-2,6-diaminopimelate + ADP + phosphate + H(+)</text>
        <dbReference type="Rhea" id="RHEA:23676"/>
        <dbReference type="ChEBI" id="CHEBI:15378"/>
        <dbReference type="ChEBI" id="CHEBI:30616"/>
        <dbReference type="ChEBI" id="CHEBI:43474"/>
        <dbReference type="ChEBI" id="CHEBI:57791"/>
        <dbReference type="ChEBI" id="CHEBI:83900"/>
        <dbReference type="ChEBI" id="CHEBI:83905"/>
        <dbReference type="ChEBI" id="CHEBI:456216"/>
        <dbReference type="EC" id="6.3.2.13"/>
    </reaction>
</comment>
<feature type="binding site" evidence="7">
    <location>
        <position position="475"/>
    </location>
    <ligand>
        <name>meso-2,6-diaminopimelate</name>
        <dbReference type="ChEBI" id="CHEBI:57791"/>
    </ligand>
</feature>
<evidence type="ECO:0000256" key="5">
    <source>
        <dbReference type="ARBA" id="ARBA00023306"/>
    </source>
</evidence>
<accession>F9D3R4</accession>
<keyword evidence="5 7" id="KW-0131">Cell cycle</keyword>
<dbReference type="GO" id="GO:0005737">
    <property type="term" value="C:cytoplasm"/>
    <property type="evidence" value="ECO:0007669"/>
    <property type="project" value="UniProtKB-SubCell"/>
</dbReference>
<dbReference type="Pfam" id="PF08245">
    <property type="entry name" value="Mur_ligase_M"/>
    <property type="match status" value="1"/>
</dbReference>
<dbReference type="EC" id="6.3.2.13" evidence="7"/>
<proteinExistence type="inferred from homology"/>
<feature type="modified residue" description="N6-carboxylysine" evidence="7">
    <location>
        <position position="236"/>
    </location>
</feature>
<evidence type="ECO:0000256" key="2">
    <source>
        <dbReference type="ARBA" id="ARBA00022618"/>
    </source>
</evidence>